<organism evidence="1 2">
    <name type="scientific">Euroglyphus maynei</name>
    <name type="common">Mayne's house dust mite</name>
    <dbReference type="NCBI Taxonomy" id="6958"/>
    <lineage>
        <taxon>Eukaryota</taxon>
        <taxon>Metazoa</taxon>
        <taxon>Ecdysozoa</taxon>
        <taxon>Arthropoda</taxon>
        <taxon>Chelicerata</taxon>
        <taxon>Arachnida</taxon>
        <taxon>Acari</taxon>
        <taxon>Acariformes</taxon>
        <taxon>Sarcoptiformes</taxon>
        <taxon>Astigmata</taxon>
        <taxon>Psoroptidia</taxon>
        <taxon>Analgoidea</taxon>
        <taxon>Pyroglyphidae</taxon>
        <taxon>Pyroglyphinae</taxon>
        <taxon>Euroglyphus</taxon>
    </lineage>
</organism>
<gene>
    <name evidence="1" type="ORF">BLA29_011338</name>
</gene>
<sequence length="29" mass="3145">MKAMAIKDMTTVDMVVVVAINMAMAMKIS</sequence>
<evidence type="ECO:0000313" key="1">
    <source>
        <dbReference type="EMBL" id="OTF71323.1"/>
    </source>
</evidence>
<comment type="caution">
    <text evidence="1">The sequence shown here is derived from an EMBL/GenBank/DDBJ whole genome shotgun (WGS) entry which is preliminary data.</text>
</comment>
<accession>A0A1Y3AUJ6</accession>
<protein>
    <submittedName>
        <fullName evidence="1">Uncharacterized protein</fullName>
    </submittedName>
</protein>
<dbReference type="Proteomes" id="UP000194236">
    <property type="component" value="Unassembled WGS sequence"/>
</dbReference>
<name>A0A1Y3AUJ6_EURMA</name>
<keyword evidence="2" id="KW-1185">Reference proteome</keyword>
<evidence type="ECO:0000313" key="2">
    <source>
        <dbReference type="Proteomes" id="UP000194236"/>
    </source>
</evidence>
<feature type="non-terminal residue" evidence="1">
    <location>
        <position position="29"/>
    </location>
</feature>
<dbReference type="AlphaFoldDB" id="A0A1Y3AUJ6"/>
<proteinExistence type="predicted"/>
<reference evidence="1 2" key="1">
    <citation type="submission" date="2017-03" db="EMBL/GenBank/DDBJ databases">
        <title>Genome Survey of Euroglyphus maynei.</title>
        <authorList>
            <person name="Arlian L.G."/>
            <person name="Morgan M.S."/>
            <person name="Rider S.D."/>
        </authorList>
    </citation>
    <scope>NUCLEOTIDE SEQUENCE [LARGE SCALE GENOMIC DNA]</scope>
    <source>
        <strain evidence="1">Arlian Lab</strain>
        <tissue evidence="1">Whole body</tissue>
    </source>
</reference>
<dbReference type="EMBL" id="MUJZ01061624">
    <property type="protein sequence ID" value="OTF71323.1"/>
    <property type="molecule type" value="Genomic_DNA"/>
</dbReference>